<name>A0A9P8XUY8_9PEZI</name>
<dbReference type="PANTHER" id="PTHR11903:SF13">
    <property type="entry name" value="LINOLEATE 10R-LIPOXYGENASE"/>
    <property type="match status" value="1"/>
</dbReference>
<dbReference type="GeneID" id="70186897"/>
<dbReference type="SUPFAM" id="SSF48113">
    <property type="entry name" value="Heme-dependent peroxidases"/>
    <property type="match status" value="1"/>
</dbReference>
<gene>
    <name evidence="6" type="ORF">B0I36DRAFT_354841</name>
</gene>
<dbReference type="RefSeq" id="XP_046006845.1">
    <property type="nucleotide sequence ID" value="XM_046157351.1"/>
</dbReference>
<reference evidence="6" key="1">
    <citation type="journal article" date="2021" name="Nat. Commun.">
        <title>Genetic determinants of endophytism in the Arabidopsis root mycobiome.</title>
        <authorList>
            <person name="Mesny F."/>
            <person name="Miyauchi S."/>
            <person name="Thiergart T."/>
            <person name="Pickel B."/>
            <person name="Atanasova L."/>
            <person name="Karlsson M."/>
            <person name="Huettel B."/>
            <person name="Barry K.W."/>
            <person name="Haridas S."/>
            <person name="Chen C."/>
            <person name="Bauer D."/>
            <person name="Andreopoulos W."/>
            <person name="Pangilinan J."/>
            <person name="LaButti K."/>
            <person name="Riley R."/>
            <person name="Lipzen A."/>
            <person name="Clum A."/>
            <person name="Drula E."/>
            <person name="Henrissat B."/>
            <person name="Kohler A."/>
            <person name="Grigoriev I.V."/>
            <person name="Martin F.M."/>
            <person name="Hacquard S."/>
        </authorList>
    </citation>
    <scope>NUCLEOTIDE SEQUENCE</scope>
    <source>
        <strain evidence="6">MPI-CAGE-CH-0230</strain>
    </source>
</reference>
<dbReference type="GO" id="GO:0046872">
    <property type="term" value="F:metal ion binding"/>
    <property type="evidence" value="ECO:0007669"/>
    <property type="project" value="UniProtKB-KW"/>
</dbReference>
<dbReference type="EMBL" id="JAGTJQ010000011">
    <property type="protein sequence ID" value="KAH7018578.1"/>
    <property type="molecule type" value="Genomic_DNA"/>
</dbReference>
<organism evidence="6 7">
    <name type="scientific">Microdochium trichocladiopsis</name>
    <dbReference type="NCBI Taxonomy" id="1682393"/>
    <lineage>
        <taxon>Eukaryota</taxon>
        <taxon>Fungi</taxon>
        <taxon>Dikarya</taxon>
        <taxon>Ascomycota</taxon>
        <taxon>Pezizomycotina</taxon>
        <taxon>Sordariomycetes</taxon>
        <taxon>Xylariomycetidae</taxon>
        <taxon>Xylariales</taxon>
        <taxon>Microdochiaceae</taxon>
        <taxon>Microdochium</taxon>
    </lineage>
</organism>
<evidence type="ECO:0000256" key="5">
    <source>
        <dbReference type="SAM" id="MobiDB-lite"/>
    </source>
</evidence>
<feature type="region of interest" description="Disordered" evidence="5">
    <location>
        <begin position="342"/>
        <end position="372"/>
    </location>
</feature>
<dbReference type="OrthoDB" id="823504at2759"/>
<keyword evidence="1" id="KW-0479">Metal-binding</keyword>
<dbReference type="InterPro" id="IPR019791">
    <property type="entry name" value="Haem_peroxidase_animal"/>
</dbReference>
<dbReference type="InterPro" id="IPR010255">
    <property type="entry name" value="Haem_peroxidase_sf"/>
</dbReference>
<accession>A0A9P8XUY8</accession>
<proteinExistence type="predicted"/>
<protein>
    <submittedName>
        <fullName evidence="6">Prostaglandin G/H synthase 2/cyclooxygenase 2, pgh2/cox2</fullName>
    </submittedName>
</protein>
<dbReference type="GO" id="GO:0006979">
    <property type="term" value="P:response to oxidative stress"/>
    <property type="evidence" value="ECO:0007669"/>
    <property type="project" value="InterPro"/>
</dbReference>
<dbReference type="GO" id="GO:0006631">
    <property type="term" value="P:fatty acid metabolic process"/>
    <property type="evidence" value="ECO:0007669"/>
    <property type="project" value="UniProtKB-ARBA"/>
</dbReference>
<keyword evidence="3" id="KW-0560">Oxidoreductase</keyword>
<dbReference type="GO" id="GO:0020037">
    <property type="term" value="F:heme binding"/>
    <property type="evidence" value="ECO:0007669"/>
    <property type="project" value="InterPro"/>
</dbReference>
<evidence type="ECO:0000256" key="2">
    <source>
        <dbReference type="ARBA" id="ARBA00022964"/>
    </source>
</evidence>
<dbReference type="PROSITE" id="PS50292">
    <property type="entry name" value="PEROXIDASE_3"/>
    <property type="match status" value="1"/>
</dbReference>
<dbReference type="Proteomes" id="UP000756346">
    <property type="component" value="Unassembled WGS sequence"/>
</dbReference>
<dbReference type="PANTHER" id="PTHR11903">
    <property type="entry name" value="PROSTAGLANDIN G/H SYNTHASE"/>
    <property type="match status" value="1"/>
</dbReference>
<keyword evidence="2" id="KW-0223">Dioxygenase</keyword>
<evidence type="ECO:0000256" key="4">
    <source>
        <dbReference type="ARBA" id="ARBA00023004"/>
    </source>
</evidence>
<dbReference type="InterPro" id="IPR050783">
    <property type="entry name" value="Oxylipin_biosynth_metab"/>
</dbReference>
<feature type="compositionally biased region" description="Polar residues" evidence="5">
    <location>
        <begin position="577"/>
        <end position="602"/>
    </location>
</feature>
<dbReference type="InterPro" id="IPR037120">
    <property type="entry name" value="Haem_peroxidase_sf_animal"/>
</dbReference>
<evidence type="ECO:0000313" key="6">
    <source>
        <dbReference type="EMBL" id="KAH7018578.1"/>
    </source>
</evidence>
<keyword evidence="4" id="KW-0408">Iron</keyword>
<sequence>MTGRVAKESAAKEEDLMELTLQLRNKENDNRYAQFHGDSLISNRIIPTVGTLGDIKAILRPKNWPALGDVVDSLLMGKGLDPTQPEGAAQIAGSLSDYSTNRQKFINDQVKTKYDKMLHPPLTYLGDAFQYRTPDGKFNSAINPHLGQAGAPYAKTVPSTTAPLGALPDPVDLFDKLMAREDGGRQSQSGLSSMLLYHATIIIHDIFRTNDNDKNISDSSSYLDLSPLYGYTEEIQRKVRDEKYGLGLLKPDTFAEDRLLRQPPGVCILLVAYSRYHNYAARQLLRINENGRFSLPEMYNKTKLVSLIKEHLPDRNKDGSKTELSYEVQQLCTEYEKAWRKVQAARPRDPPSAPAKQPNETPQQKAARIAAEEKRQEALDKIAKFEALPLNTRLNDLRDALELKLEEKKGKLKHKSPAQFEAFVNKCNDFEAAWQAARDKQDNDLFNTARLITCGMYIQISIHDYLRALMGFHAYDTNLTLDPRADFDQKKTSRGIGNQVTVEFNLLYRFHCAISLRDEKYIEEFMKNVLHLKDPNNTTLPEFLKTMAYSKQKAQEDQAKGILPPEPWEITFGIPDQATTNSSPGSDGVSSTERSRNGSDSGISMDVPVSQDFTKTQKPINAPATPSVSTHFVRNPITGLFDDKQMLGELSAAMDEPISNFGPRNVPRCMKPVEIMGILQARKWEIGTLNDFRQIFELPRHASFESVTANVEIQNALRDLYESPDKIELYPGIFCESDARMGLDPGPTESSSALWTAIFSDAITLVRSDRFYTTDWNTNSLTSWGMKEVTPNNEICKSSVFHRLLQRAFPGWFPNDSIRFFHPFYTAKQNAIYAEAQGYGQDFKETAELHDAGASWFQKPKKTAADVVAYPPEKPKKPCYLENFKDIHMVLQGEKSANFTNPVYSYKANLPRVVRSVLDAEKQPPSFDHAILEDYVKKAEPELKKYLDELMKYIIKRESVSVTNSTFQIDATRDFAIPVVTRYIAAFLGFSNKLREVATETPVKDTYTENQIYQHITNCQVFLSYNTDETKWMARRQAFQESMKFLIDLTRQGTIWEADQLWGLSRMLFGKEETNPMHEMGVFVARQVLRYERDQSKAAAILLLICLDFAYNAVVSFTATLDGYMADLYKAANAREGIAPAVEPEWISVQHAALCDDDAALEKMVQSMAQRKVRLPIVRKALVDDMYQFEGTQDGRPVLVKKGQTVVLNLSKAIAQAEHTNDTTAIAFLTLQLSIADKYAVFSPRRFTPLSLTSMIKFIAQTKTTRRGHASQGRLKKIHIDPTVEGYANYMAPQRVAWIAEQVAQLDDKHLADRIFNDDRMLRPGVDTYLTPEWDEFVPFPMTWKIRFDGFGRSEYATPEGGKYGRVRTAGKEMPDFCPPWYQPQGPSSIGGSFATVACVCADGSAGC</sequence>
<feature type="region of interest" description="Disordered" evidence="5">
    <location>
        <begin position="571"/>
        <end position="607"/>
    </location>
</feature>
<dbReference type="GO" id="GO:0004601">
    <property type="term" value="F:peroxidase activity"/>
    <property type="evidence" value="ECO:0007669"/>
    <property type="project" value="InterPro"/>
</dbReference>
<evidence type="ECO:0000313" key="7">
    <source>
        <dbReference type="Proteomes" id="UP000756346"/>
    </source>
</evidence>
<keyword evidence="7" id="KW-1185">Reference proteome</keyword>
<evidence type="ECO:0000256" key="1">
    <source>
        <dbReference type="ARBA" id="ARBA00022723"/>
    </source>
</evidence>
<dbReference type="Pfam" id="PF03098">
    <property type="entry name" value="An_peroxidase"/>
    <property type="match status" value="1"/>
</dbReference>
<dbReference type="GO" id="GO:0051213">
    <property type="term" value="F:dioxygenase activity"/>
    <property type="evidence" value="ECO:0007669"/>
    <property type="project" value="UniProtKB-KW"/>
</dbReference>
<dbReference type="Gene3D" id="1.10.640.10">
    <property type="entry name" value="Haem peroxidase domain superfamily, animal type"/>
    <property type="match status" value="3"/>
</dbReference>
<comment type="caution">
    <text evidence="6">The sequence shown here is derived from an EMBL/GenBank/DDBJ whole genome shotgun (WGS) entry which is preliminary data.</text>
</comment>
<evidence type="ECO:0000256" key="3">
    <source>
        <dbReference type="ARBA" id="ARBA00023002"/>
    </source>
</evidence>